<proteinExistence type="predicted"/>
<evidence type="ECO:0000256" key="1">
    <source>
        <dbReference type="SAM" id="SignalP"/>
    </source>
</evidence>
<dbReference type="PROSITE" id="PS51257">
    <property type="entry name" value="PROKAR_LIPOPROTEIN"/>
    <property type="match status" value="1"/>
</dbReference>
<keyword evidence="1" id="KW-0732">Signal</keyword>
<comment type="caution">
    <text evidence="2">The sequence shown here is derived from an EMBL/GenBank/DDBJ whole genome shotgun (WGS) entry which is preliminary data.</text>
</comment>
<dbReference type="InterPro" id="IPR013320">
    <property type="entry name" value="ConA-like_dom_sf"/>
</dbReference>
<dbReference type="EMBL" id="BAABJK010000004">
    <property type="protein sequence ID" value="GAA4964259.1"/>
    <property type="molecule type" value="Genomic_DNA"/>
</dbReference>
<evidence type="ECO:0008006" key="4">
    <source>
        <dbReference type="Google" id="ProtNLM"/>
    </source>
</evidence>
<evidence type="ECO:0000313" key="2">
    <source>
        <dbReference type="EMBL" id="GAA4964259.1"/>
    </source>
</evidence>
<dbReference type="Proteomes" id="UP001501692">
    <property type="component" value="Unassembled WGS sequence"/>
</dbReference>
<name>A0ABP9H8Y3_9FLAO</name>
<evidence type="ECO:0000313" key="3">
    <source>
        <dbReference type="Proteomes" id="UP001501692"/>
    </source>
</evidence>
<dbReference type="SUPFAM" id="SSF49899">
    <property type="entry name" value="Concanavalin A-like lectins/glucanases"/>
    <property type="match status" value="2"/>
</dbReference>
<accession>A0ABP9H8Y3</accession>
<protein>
    <recommendedName>
        <fullName evidence="4">Concanavalin A-like lectin/glucanases superfamily protein</fullName>
    </recommendedName>
</protein>
<feature type="chain" id="PRO_5045120653" description="Concanavalin A-like lectin/glucanases superfamily protein" evidence="1">
    <location>
        <begin position="29"/>
        <end position="622"/>
    </location>
</feature>
<organism evidence="2 3">
    <name type="scientific">Algibacter aquimarinus</name>
    <dbReference type="NCBI Taxonomy" id="1136748"/>
    <lineage>
        <taxon>Bacteria</taxon>
        <taxon>Pseudomonadati</taxon>
        <taxon>Bacteroidota</taxon>
        <taxon>Flavobacteriia</taxon>
        <taxon>Flavobacteriales</taxon>
        <taxon>Flavobacteriaceae</taxon>
        <taxon>Algibacter</taxon>
    </lineage>
</organism>
<gene>
    <name evidence="2" type="ORF">GCM10023315_11330</name>
</gene>
<dbReference type="Gene3D" id="2.60.120.200">
    <property type="match status" value="2"/>
</dbReference>
<feature type="signal peptide" evidence="1">
    <location>
        <begin position="1"/>
        <end position="28"/>
    </location>
</feature>
<sequence>MMKKMFKNLKKAALVLPMIMVLFAVSCANDDDATGQNFDIAQLEARIAEAENLIATGVEGINAGDFQPGSIQSLQDVVNWIYKRIESSKDQADIDDAVLKINAAIDKFLVSLVSEAFPWVKSENGAGIQFSDNIKELYFSDVTVEFQVYIVDINPSGCCANLISSVDPGANGLGVRYFGDGQVEMYAGIGGSWPEGEAPSGTLVPGEWINIALTSNQSTNKLYVNGQLVATLEAVPAFPNLPLILGNSPAFIERVSNALYKEFRVWNSVLDASTIQSNIGASFDGSESGLEVYFPLGSNLGSSFTDISGDYTATINGSVEWVSEPPVILLDYTNLNAAIQQITDFRATVVEGDMDGDYPVGTLDYIDELLANANDIKDNDGRQAVLDSTADALRDSIDLINANLVAPSDGVYIDSEDPSAVGLRITPNYTPQGDYTYEFEVRLKTLNFTTNPPIGDIMGNGNIGFRVDGYAELTEENVLNSGGGWNWTNVEGFGYIGPMYPAGTLKSGMWQHVAIVHDNTAMTTSIYVDGDMVGQSTDIGVPAVSGWAEIWLGNSFGFKMNGDIKDFRIWDEVRSVGQFDTDIDGSETNLQVYFPLDKVKGIKFADETGNYAGEMRGVIWNK</sequence>
<keyword evidence="3" id="KW-1185">Reference proteome</keyword>
<reference evidence="3" key="1">
    <citation type="journal article" date="2019" name="Int. J. Syst. Evol. Microbiol.">
        <title>The Global Catalogue of Microorganisms (GCM) 10K type strain sequencing project: providing services to taxonomists for standard genome sequencing and annotation.</title>
        <authorList>
            <consortium name="The Broad Institute Genomics Platform"/>
            <consortium name="The Broad Institute Genome Sequencing Center for Infectious Disease"/>
            <person name="Wu L."/>
            <person name="Ma J."/>
        </authorList>
    </citation>
    <scope>NUCLEOTIDE SEQUENCE [LARGE SCALE GENOMIC DNA]</scope>
    <source>
        <strain evidence="3">JCM 18287</strain>
    </source>
</reference>
<dbReference type="Pfam" id="PF13385">
    <property type="entry name" value="Laminin_G_3"/>
    <property type="match status" value="2"/>
</dbReference>
<dbReference type="Gene3D" id="1.20.1270.90">
    <property type="entry name" value="AF1782-like"/>
    <property type="match status" value="1"/>
</dbReference>